<organism evidence="3 4">
    <name type="scientific">Paenibacillus arenilitoris</name>
    <dbReference type="NCBI Taxonomy" id="2772299"/>
    <lineage>
        <taxon>Bacteria</taxon>
        <taxon>Bacillati</taxon>
        <taxon>Bacillota</taxon>
        <taxon>Bacilli</taxon>
        <taxon>Bacillales</taxon>
        <taxon>Paenibacillaceae</taxon>
        <taxon>Paenibacillus</taxon>
    </lineage>
</organism>
<keyword evidence="4" id="KW-1185">Reference proteome</keyword>
<protein>
    <submittedName>
        <fullName evidence="3">ABC transporter substrate-binding protein</fullName>
    </submittedName>
</protein>
<feature type="region of interest" description="Disordered" evidence="1">
    <location>
        <begin position="36"/>
        <end position="63"/>
    </location>
</feature>
<dbReference type="GO" id="GO:0009228">
    <property type="term" value="P:thiamine biosynthetic process"/>
    <property type="evidence" value="ECO:0007669"/>
    <property type="project" value="InterPro"/>
</dbReference>
<reference evidence="3" key="1">
    <citation type="submission" date="2020-09" db="EMBL/GenBank/DDBJ databases">
        <title>A novel bacterium of genus Paenibacillus, isolated from South China Sea.</title>
        <authorList>
            <person name="Huang H."/>
            <person name="Mo K."/>
            <person name="Hu Y."/>
        </authorList>
    </citation>
    <scope>NUCLEOTIDE SEQUENCE</scope>
    <source>
        <strain evidence="3">IB182493</strain>
    </source>
</reference>
<proteinExistence type="predicted"/>
<comment type="caution">
    <text evidence="3">The sequence shown here is derived from an EMBL/GenBank/DDBJ whole genome shotgun (WGS) entry which is preliminary data.</text>
</comment>
<evidence type="ECO:0000313" key="4">
    <source>
        <dbReference type="Proteomes" id="UP000632125"/>
    </source>
</evidence>
<evidence type="ECO:0000259" key="2">
    <source>
        <dbReference type="Pfam" id="PF09084"/>
    </source>
</evidence>
<dbReference type="RefSeq" id="WP_190860092.1">
    <property type="nucleotide sequence ID" value="NZ_JACXIY010000010.1"/>
</dbReference>
<feature type="domain" description="SsuA/THI5-like" evidence="2">
    <location>
        <begin position="81"/>
        <end position="283"/>
    </location>
</feature>
<dbReference type="Proteomes" id="UP000632125">
    <property type="component" value="Unassembled WGS sequence"/>
</dbReference>
<dbReference type="InterPro" id="IPR027939">
    <property type="entry name" value="NMT1/THI5"/>
</dbReference>
<sequence>MMTNKTVHPSAAKRLALLLAFIVLTLIVSACSSSGSGSANEPGAPSPSASPAATDGAAGAGGAPAEELIPITQVTNWYAQAEHGGNYAALAKDFYKEAGLDMTITPGVNVSGTQLLASGKAQFAMSSSDEVLMARENGIPLVAIIGTFQKSPQALTFHKGEDIKGIEDLNGRDVYVSSGITYWEYFKKAYDLADARELKYNYELSSFMANKSSVVQSYITSEPYTLSQEGYETESMLIGDFGFEPYANVIVTTEDYISEHPDIVQAFVDATIKGWLYYKDNYEEINPFIQQSNPDVPLDAFAYSAKALQPLVFEGDAATSGVGHMTMERWDNMNATLVDLAVMKASQDVSKAFTNEFVDAANAKLK</sequence>
<gene>
    <name evidence="3" type="ORF">IDH41_08745</name>
</gene>
<dbReference type="EMBL" id="JACXIY010000010">
    <property type="protein sequence ID" value="MBD2868665.1"/>
    <property type="molecule type" value="Genomic_DNA"/>
</dbReference>
<feature type="compositionally biased region" description="Low complexity" evidence="1">
    <location>
        <begin position="36"/>
        <end position="57"/>
    </location>
</feature>
<dbReference type="PANTHER" id="PTHR31528:SF3">
    <property type="entry name" value="THIAMINE BIOSYNTHESIS PROTEIN HI_0357-RELATED"/>
    <property type="match status" value="1"/>
</dbReference>
<name>A0A927CJL3_9BACL</name>
<dbReference type="Gene3D" id="3.40.190.10">
    <property type="entry name" value="Periplasmic binding protein-like II"/>
    <property type="match status" value="2"/>
</dbReference>
<evidence type="ECO:0000313" key="3">
    <source>
        <dbReference type="EMBL" id="MBD2868665.1"/>
    </source>
</evidence>
<accession>A0A927CJL3</accession>
<dbReference type="PANTHER" id="PTHR31528">
    <property type="entry name" value="4-AMINO-5-HYDROXYMETHYL-2-METHYLPYRIMIDINE PHOSPHATE SYNTHASE THI11-RELATED"/>
    <property type="match status" value="1"/>
</dbReference>
<dbReference type="PROSITE" id="PS51257">
    <property type="entry name" value="PROKAR_LIPOPROTEIN"/>
    <property type="match status" value="1"/>
</dbReference>
<dbReference type="AlphaFoldDB" id="A0A927CJL3"/>
<evidence type="ECO:0000256" key="1">
    <source>
        <dbReference type="SAM" id="MobiDB-lite"/>
    </source>
</evidence>
<dbReference type="InterPro" id="IPR015168">
    <property type="entry name" value="SsuA/THI5"/>
</dbReference>
<dbReference type="SUPFAM" id="SSF53850">
    <property type="entry name" value="Periplasmic binding protein-like II"/>
    <property type="match status" value="1"/>
</dbReference>
<dbReference type="Pfam" id="PF09084">
    <property type="entry name" value="NMT1"/>
    <property type="match status" value="1"/>
</dbReference>